<dbReference type="Proteomes" id="UP000499080">
    <property type="component" value="Unassembled WGS sequence"/>
</dbReference>
<feature type="non-terminal residue" evidence="1">
    <location>
        <position position="49"/>
    </location>
</feature>
<name>A0A4Y2Q0S2_ARAVE</name>
<organism evidence="1 2">
    <name type="scientific">Araneus ventricosus</name>
    <name type="common">Orbweaver spider</name>
    <name type="synonym">Epeira ventricosa</name>
    <dbReference type="NCBI Taxonomy" id="182803"/>
    <lineage>
        <taxon>Eukaryota</taxon>
        <taxon>Metazoa</taxon>
        <taxon>Ecdysozoa</taxon>
        <taxon>Arthropoda</taxon>
        <taxon>Chelicerata</taxon>
        <taxon>Arachnida</taxon>
        <taxon>Araneae</taxon>
        <taxon>Araneomorphae</taxon>
        <taxon>Entelegynae</taxon>
        <taxon>Araneoidea</taxon>
        <taxon>Araneidae</taxon>
        <taxon>Araneus</taxon>
    </lineage>
</organism>
<proteinExistence type="predicted"/>
<keyword evidence="2" id="KW-1185">Reference proteome</keyword>
<reference evidence="1 2" key="1">
    <citation type="journal article" date="2019" name="Sci. Rep.">
        <title>Orb-weaving spider Araneus ventricosus genome elucidates the spidroin gene catalogue.</title>
        <authorList>
            <person name="Kono N."/>
            <person name="Nakamura H."/>
            <person name="Ohtoshi R."/>
            <person name="Moran D.A.P."/>
            <person name="Shinohara A."/>
            <person name="Yoshida Y."/>
            <person name="Fujiwara M."/>
            <person name="Mori M."/>
            <person name="Tomita M."/>
            <person name="Arakawa K."/>
        </authorList>
    </citation>
    <scope>NUCLEOTIDE SEQUENCE [LARGE SCALE GENOMIC DNA]</scope>
</reference>
<gene>
    <name evidence="1" type="ORF">AVEN_122966_1</name>
</gene>
<evidence type="ECO:0000313" key="2">
    <source>
        <dbReference type="Proteomes" id="UP000499080"/>
    </source>
</evidence>
<dbReference type="AlphaFoldDB" id="A0A4Y2Q0S2"/>
<dbReference type="EMBL" id="BGPR01296585">
    <property type="protein sequence ID" value="GBN57089.1"/>
    <property type="molecule type" value="Genomic_DNA"/>
</dbReference>
<evidence type="ECO:0000313" key="1">
    <source>
        <dbReference type="EMBL" id="GBN57089.1"/>
    </source>
</evidence>
<accession>A0A4Y2Q0S2</accession>
<protein>
    <submittedName>
        <fullName evidence="1">Uncharacterized protein</fullName>
    </submittedName>
</protein>
<comment type="caution">
    <text evidence="1">The sequence shown here is derived from an EMBL/GenBank/DDBJ whole genome shotgun (WGS) entry which is preliminary data.</text>
</comment>
<sequence>MQPRRPPQQPMAGLAMLLYWLPPTPRCLWSGRRSVLTGIAATASTLPQT</sequence>